<dbReference type="InterPro" id="IPR014757">
    <property type="entry name" value="Tscrpt_reg_IclR_C"/>
</dbReference>
<dbReference type="InterPro" id="IPR005471">
    <property type="entry name" value="Tscrpt_reg_IclR_N"/>
</dbReference>
<accession>A0A939QB17</accession>
<evidence type="ECO:0000313" key="9">
    <source>
        <dbReference type="EMBL" id="MBO2988456.1"/>
    </source>
</evidence>
<comment type="function">
    <text evidence="5">May be an activator protein for the gylABX operon.</text>
</comment>
<dbReference type="SMART" id="SM00346">
    <property type="entry name" value="HTH_ICLR"/>
    <property type="match status" value="1"/>
</dbReference>
<name>A0A939QB17_9MICO</name>
<organism evidence="9 10">
    <name type="scientific">Leucobacter tardus</name>
    <dbReference type="NCBI Taxonomy" id="501483"/>
    <lineage>
        <taxon>Bacteria</taxon>
        <taxon>Bacillati</taxon>
        <taxon>Actinomycetota</taxon>
        <taxon>Actinomycetes</taxon>
        <taxon>Micrococcales</taxon>
        <taxon>Microbacteriaceae</taxon>
        <taxon>Leucobacter</taxon>
    </lineage>
</organism>
<dbReference type="PANTHER" id="PTHR30136:SF24">
    <property type="entry name" value="HTH-TYPE TRANSCRIPTIONAL REPRESSOR ALLR"/>
    <property type="match status" value="1"/>
</dbReference>
<evidence type="ECO:0000256" key="3">
    <source>
        <dbReference type="ARBA" id="ARBA00023125"/>
    </source>
</evidence>
<dbReference type="Pfam" id="PF09339">
    <property type="entry name" value="HTH_IclR"/>
    <property type="match status" value="1"/>
</dbReference>
<keyword evidence="3" id="KW-0238">DNA-binding</keyword>
<dbReference type="PROSITE" id="PS51078">
    <property type="entry name" value="ICLR_ED"/>
    <property type="match status" value="1"/>
</dbReference>
<evidence type="ECO:0000259" key="7">
    <source>
        <dbReference type="PROSITE" id="PS51077"/>
    </source>
</evidence>
<dbReference type="Pfam" id="PF01614">
    <property type="entry name" value="IclR_C"/>
    <property type="match status" value="1"/>
</dbReference>
<dbReference type="PANTHER" id="PTHR30136">
    <property type="entry name" value="HELIX-TURN-HELIX TRANSCRIPTIONAL REGULATOR, ICLR FAMILY"/>
    <property type="match status" value="1"/>
</dbReference>
<dbReference type="GO" id="GO:0006071">
    <property type="term" value="P:glycerol metabolic process"/>
    <property type="evidence" value="ECO:0007669"/>
    <property type="project" value="UniProtKB-KW"/>
</dbReference>
<dbReference type="SUPFAM" id="SSF55781">
    <property type="entry name" value="GAF domain-like"/>
    <property type="match status" value="1"/>
</dbReference>
<evidence type="ECO:0000256" key="6">
    <source>
        <dbReference type="ARBA" id="ARBA00070406"/>
    </source>
</evidence>
<dbReference type="InterPro" id="IPR036390">
    <property type="entry name" value="WH_DNA-bd_sf"/>
</dbReference>
<keyword evidence="1" id="KW-0319">Glycerol metabolism</keyword>
<comment type="caution">
    <text evidence="9">The sequence shown here is derived from an EMBL/GenBank/DDBJ whole genome shotgun (WGS) entry which is preliminary data.</text>
</comment>
<dbReference type="Proteomes" id="UP000668403">
    <property type="component" value="Unassembled WGS sequence"/>
</dbReference>
<evidence type="ECO:0000259" key="8">
    <source>
        <dbReference type="PROSITE" id="PS51078"/>
    </source>
</evidence>
<dbReference type="InterPro" id="IPR036388">
    <property type="entry name" value="WH-like_DNA-bd_sf"/>
</dbReference>
<evidence type="ECO:0000256" key="1">
    <source>
        <dbReference type="ARBA" id="ARBA00022798"/>
    </source>
</evidence>
<dbReference type="AlphaFoldDB" id="A0A939QB17"/>
<gene>
    <name evidence="9" type="ORF">J4H85_00385</name>
</gene>
<dbReference type="FunFam" id="1.10.10.10:FF:000056">
    <property type="entry name" value="IclR family transcriptional regulator"/>
    <property type="match status" value="1"/>
</dbReference>
<reference evidence="9" key="1">
    <citation type="submission" date="2021-03" db="EMBL/GenBank/DDBJ databases">
        <title>Leucobacter chromiisoli sp. nov., isolated from chromium-containing soil of chemical plant.</title>
        <authorList>
            <person name="Xu Z."/>
        </authorList>
    </citation>
    <scope>NUCLEOTIDE SEQUENCE</scope>
    <source>
        <strain evidence="9">K 70/01</strain>
    </source>
</reference>
<dbReference type="GO" id="GO:0003677">
    <property type="term" value="F:DNA binding"/>
    <property type="evidence" value="ECO:0007669"/>
    <property type="project" value="UniProtKB-KW"/>
</dbReference>
<dbReference type="EMBL" id="JAGFBF010000001">
    <property type="protein sequence ID" value="MBO2988456.1"/>
    <property type="molecule type" value="Genomic_DNA"/>
</dbReference>
<evidence type="ECO:0000256" key="5">
    <source>
        <dbReference type="ARBA" id="ARBA00058938"/>
    </source>
</evidence>
<dbReference type="GO" id="GO:0003700">
    <property type="term" value="F:DNA-binding transcription factor activity"/>
    <property type="evidence" value="ECO:0007669"/>
    <property type="project" value="TreeGrafter"/>
</dbReference>
<dbReference type="GO" id="GO:0045892">
    <property type="term" value="P:negative regulation of DNA-templated transcription"/>
    <property type="evidence" value="ECO:0007669"/>
    <property type="project" value="TreeGrafter"/>
</dbReference>
<dbReference type="Gene3D" id="3.30.450.40">
    <property type="match status" value="1"/>
</dbReference>
<dbReference type="Gene3D" id="1.10.10.10">
    <property type="entry name" value="Winged helix-like DNA-binding domain superfamily/Winged helix DNA-binding domain"/>
    <property type="match status" value="1"/>
</dbReference>
<feature type="domain" description="IclR-ED" evidence="8">
    <location>
        <begin position="83"/>
        <end position="269"/>
    </location>
</feature>
<evidence type="ECO:0000313" key="10">
    <source>
        <dbReference type="Proteomes" id="UP000668403"/>
    </source>
</evidence>
<feature type="domain" description="HTH iclR-type" evidence="7">
    <location>
        <begin position="21"/>
        <end position="82"/>
    </location>
</feature>
<dbReference type="SUPFAM" id="SSF46785">
    <property type="entry name" value="Winged helix' DNA-binding domain"/>
    <property type="match status" value="1"/>
</dbReference>
<evidence type="ECO:0000256" key="4">
    <source>
        <dbReference type="ARBA" id="ARBA00023163"/>
    </source>
</evidence>
<keyword evidence="2" id="KW-0805">Transcription regulation</keyword>
<sequence length="269" mass="29034">MCRSRVRDGDGGAVAEPEHGEGVLDRALRVLHCFSEDELELTAAEIGRVTGLASSTLHRLLATLVERGLLARVPGKRYVIGTRLWELGELAPVSVRLRERAIPHLLRLYEATGENVHLAVLDGPSPAQSTALYVGRVTGRMSIPTVTRAGGQGPLHTTGVGKALLATRDESWLAQYFTAPRPPETLHSVCDEGALRHEIVQTRDRGYATTREEMTLGNISVAVALPVLDGLPPVALGLVVHLERADERHLARLVAQAASELTAALRDAR</sequence>
<dbReference type="InterPro" id="IPR050707">
    <property type="entry name" value="HTH_MetabolicPath_Reg"/>
</dbReference>
<dbReference type="PROSITE" id="PS51077">
    <property type="entry name" value="HTH_ICLR"/>
    <property type="match status" value="1"/>
</dbReference>
<keyword evidence="10" id="KW-1185">Reference proteome</keyword>
<proteinExistence type="predicted"/>
<protein>
    <recommendedName>
        <fullName evidence="6">Glycerol operon regulatory protein</fullName>
    </recommendedName>
</protein>
<dbReference type="InterPro" id="IPR029016">
    <property type="entry name" value="GAF-like_dom_sf"/>
</dbReference>
<evidence type="ECO:0000256" key="2">
    <source>
        <dbReference type="ARBA" id="ARBA00023015"/>
    </source>
</evidence>
<keyword evidence="4" id="KW-0804">Transcription</keyword>